<keyword evidence="2" id="KW-0964">Secreted</keyword>
<dbReference type="PROSITE" id="PS50871">
    <property type="entry name" value="C1Q"/>
    <property type="match status" value="1"/>
</dbReference>
<dbReference type="OMA" id="ICRIKRE"/>
<evidence type="ECO:0000313" key="6">
    <source>
        <dbReference type="Proteomes" id="UP000887568"/>
    </source>
</evidence>
<dbReference type="InterPro" id="IPR050822">
    <property type="entry name" value="Cerebellin_Synaptic_Org"/>
</dbReference>
<keyword evidence="6" id="KW-1185">Reference proteome</keyword>
<comment type="subcellular location">
    <subcellularLocation>
        <location evidence="1">Secreted</location>
    </subcellularLocation>
</comment>
<dbReference type="RefSeq" id="XP_038068300.1">
    <property type="nucleotide sequence ID" value="XM_038212372.1"/>
</dbReference>
<dbReference type="PANTHER" id="PTHR22923">
    <property type="entry name" value="CEREBELLIN-RELATED"/>
    <property type="match status" value="1"/>
</dbReference>
<dbReference type="SUPFAM" id="SSF49842">
    <property type="entry name" value="TNF-like"/>
    <property type="match status" value="1"/>
</dbReference>
<dbReference type="OrthoDB" id="10021193at2759"/>
<dbReference type="InterPro" id="IPR008983">
    <property type="entry name" value="Tumour_necrosis_fac-like_dom"/>
</dbReference>
<evidence type="ECO:0000256" key="2">
    <source>
        <dbReference type="ARBA" id="ARBA00022525"/>
    </source>
</evidence>
<organism evidence="5 6">
    <name type="scientific">Patiria miniata</name>
    <name type="common">Bat star</name>
    <name type="synonym">Asterina miniata</name>
    <dbReference type="NCBI Taxonomy" id="46514"/>
    <lineage>
        <taxon>Eukaryota</taxon>
        <taxon>Metazoa</taxon>
        <taxon>Echinodermata</taxon>
        <taxon>Eleutherozoa</taxon>
        <taxon>Asterozoa</taxon>
        <taxon>Asteroidea</taxon>
        <taxon>Valvatacea</taxon>
        <taxon>Valvatida</taxon>
        <taxon>Asterinidae</taxon>
        <taxon>Patiria</taxon>
    </lineage>
</organism>
<evidence type="ECO:0000313" key="5">
    <source>
        <dbReference type="EnsemblMetazoa" id="XP_038068300.1"/>
    </source>
</evidence>
<dbReference type="Pfam" id="PF00386">
    <property type="entry name" value="C1q"/>
    <property type="match status" value="1"/>
</dbReference>
<dbReference type="PRINTS" id="PR00007">
    <property type="entry name" value="COMPLEMNTC1Q"/>
</dbReference>
<dbReference type="EnsemblMetazoa" id="XM_038212372.1">
    <property type="protein sequence ID" value="XP_038068300.1"/>
    <property type="gene ID" value="LOC119737773"/>
</dbReference>
<dbReference type="GO" id="GO:0005576">
    <property type="term" value="C:extracellular region"/>
    <property type="evidence" value="ECO:0007669"/>
    <property type="project" value="UniProtKB-SubCell"/>
</dbReference>
<dbReference type="SMART" id="SM00110">
    <property type="entry name" value="C1Q"/>
    <property type="match status" value="1"/>
</dbReference>
<keyword evidence="3" id="KW-0732">Signal</keyword>
<dbReference type="PANTHER" id="PTHR22923:SF116">
    <property type="entry name" value="C1Q DOMAIN-CONTAINING PROTEIN"/>
    <property type="match status" value="1"/>
</dbReference>
<reference evidence="5" key="1">
    <citation type="submission" date="2022-11" db="UniProtKB">
        <authorList>
            <consortium name="EnsemblMetazoa"/>
        </authorList>
    </citation>
    <scope>IDENTIFICATION</scope>
</reference>
<name>A0A914AW23_PATMI</name>
<accession>A0A914AW23</accession>
<sequence>MGNVMGGCECKQPEPVYVSMVYTGVLKGTDEAQPIPFDRVLTRYPSNAWDPENFHFVCPKAGTYMFSFAVRPDLEYAASVHLMRGTEPSVSIFADKNDGNAGTSSQSTLLDLAAGEKIWVRLDDGPNMGIRSHPKSPTTTFNALLVHPAKSGKDGN</sequence>
<feature type="domain" description="C1q" evidence="4">
    <location>
        <begin position="11"/>
        <end position="152"/>
    </location>
</feature>
<evidence type="ECO:0000259" key="4">
    <source>
        <dbReference type="PROSITE" id="PS50871"/>
    </source>
</evidence>
<evidence type="ECO:0000256" key="3">
    <source>
        <dbReference type="ARBA" id="ARBA00022729"/>
    </source>
</evidence>
<dbReference type="Gene3D" id="2.60.120.40">
    <property type="match status" value="1"/>
</dbReference>
<dbReference type="Proteomes" id="UP000887568">
    <property type="component" value="Unplaced"/>
</dbReference>
<dbReference type="AlphaFoldDB" id="A0A914AW23"/>
<evidence type="ECO:0000256" key="1">
    <source>
        <dbReference type="ARBA" id="ARBA00004613"/>
    </source>
</evidence>
<dbReference type="GeneID" id="119737773"/>
<proteinExistence type="predicted"/>
<dbReference type="InterPro" id="IPR001073">
    <property type="entry name" value="C1q_dom"/>
</dbReference>
<protein>
    <recommendedName>
        <fullName evidence="4">C1q domain-containing protein</fullName>
    </recommendedName>
</protein>